<protein>
    <recommendedName>
        <fullName evidence="4 10">Squalene monooxygenase</fullName>
        <ecNumber evidence="4 10">1.14.14.17</ecNumber>
    </recommendedName>
</protein>
<keyword evidence="10" id="KW-0256">Endoplasmic reticulum</keyword>
<keyword evidence="9 10" id="KW-0472">Membrane</keyword>
<evidence type="ECO:0000259" key="11">
    <source>
        <dbReference type="Pfam" id="PF08491"/>
    </source>
</evidence>
<proteinExistence type="inferred from homology"/>
<evidence type="ECO:0000256" key="6">
    <source>
        <dbReference type="ARBA" id="ARBA00022827"/>
    </source>
</evidence>
<keyword evidence="6 10" id="KW-0274">FAD</keyword>
<evidence type="ECO:0000256" key="10">
    <source>
        <dbReference type="RuleBase" id="RU367121"/>
    </source>
</evidence>
<keyword evidence="5 10" id="KW-0285">Flavoprotein</keyword>
<feature type="transmembrane region" description="Helical" evidence="10">
    <location>
        <begin position="357"/>
        <end position="381"/>
    </location>
</feature>
<evidence type="ECO:0000256" key="4">
    <source>
        <dbReference type="ARBA" id="ARBA00012312"/>
    </source>
</evidence>
<dbReference type="InterPro" id="IPR040125">
    <property type="entry name" value="Squalene_monox"/>
</dbReference>
<dbReference type="AlphaFoldDB" id="A0A9P4S5H1"/>
<dbReference type="GO" id="GO:0006696">
    <property type="term" value="P:ergosterol biosynthetic process"/>
    <property type="evidence" value="ECO:0007669"/>
    <property type="project" value="TreeGrafter"/>
</dbReference>
<keyword evidence="7" id="KW-0492">Microsome</keyword>
<dbReference type="GO" id="GO:0005789">
    <property type="term" value="C:endoplasmic reticulum membrane"/>
    <property type="evidence" value="ECO:0007669"/>
    <property type="project" value="UniProtKB-SubCell"/>
</dbReference>
<name>A0A9P4S5H1_9PEZI</name>
<evidence type="ECO:0000313" key="12">
    <source>
        <dbReference type="EMBL" id="KAF2836499.1"/>
    </source>
</evidence>
<evidence type="ECO:0000256" key="5">
    <source>
        <dbReference type="ARBA" id="ARBA00022630"/>
    </source>
</evidence>
<comment type="cofactor">
    <cofactor evidence="1 10">
        <name>FAD</name>
        <dbReference type="ChEBI" id="CHEBI:57692"/>
    </cofactor>
</comment>
<dbReference type="GO" id="GO:0050660">
    <property type="term" value="F:flavin adenine dinucleotide binding"/>
    <property type="evidence" value="ECO:0007669"/>
    <property type="project" value="UniProtKB-UniRule"/>
</dbReference>
<evidence type="ECO:0000256" key="7">
    <source>
        <dbReference type="ARBA" id="ARBA00022848"/>
    </source>
</evidence>
<dbReference type="SUPFAM" id="SSF51905">
    <property type="entry name" value="FAD/NAD(P)-binding domain"/>
    <property type="match status" value="1"/>
</dbReference>
<keyword evidence="10" id="KW-1133">Transmembrane helix</keyword>
<comment type="caution">
    <text evidence="12">The sequence shown here is derived from an EMBL/GenBank/DDBJ whole genome shotgun (WGS) entry which is preliminary data.</text>
</comment>
<dbReference type="EC" id="1.14.14.17" evidence="4 10"/>
<gene>
    <name evidence="12" type="ORF">M501DRAFT_1025940</name>
</gene>
<evidence type="ECO:0000256" key="1">
    <source>
        <dbReference type="ARBA" id="ARBA00001974"/>
    </source>
</evidence>
<comment type="function">
    <text evidence="10">Catalyzes the stereospecific oxidation of squalene to (S)-2,3-epoxysqualene, and is considered to be a rate-limiting enzyme in steroid biosynthesis.</text>
</comment>
<feature type="domain" description="Squalene epoxidase" evidence="11">
    <location>
        <begin position="153"/>
        <end position="285"/>
    </location>
</feature>
<evidence type="ECO:0000256" key="3">
    <source>
        <dbReference type="ARBA" id="ARBA00008802"/>
    </source>
</evidence>
<dbReference type="InterPro" id="IPR036188">
    <property type="entry name" value="FAD/NAD-bd_sf"/>
</dbReference>
<evidence type="ECO:0000313" key="13">
    <source>
        <dbReference type="Proteomes" id="UP000799429"/>
    </source>
</evidence>
<sequence length="386" mass="42925">MALFPPTLLDYHSPTTMTAIETEYDIIIICAGVAGSAAAESDRIFGELLQPGGVVALEELGMSNCLEDIDCIPVRGYHIYWKNDEVTFWYPPKSIPNSTVPNCADRRPKTRRPEGRSFHHGRFASKLREEVRSQKNVKVIESTALSARIYYPNLTIIANGYSSDFRCHRKELKPQLTSRFWGLELIDVSLPEPGLAYGVIGRGPPALIYDIGSYETRSSSIVESDTKSYIEETVTPTLHKAVQSSWLPPKSRKAGGALLLGDAGNMRHPLNGGGMTVALKDVLHWRCKSYSASLNILTQALYALFEAENPQLEIMQRGFPAGLMGGVIHSPLVLFYHFFSIAIHSMGLLIYESPMWFLPVTIVRCILVFSKTLGTILPFILSEVWS</sequence>
<dbReference type="Pfam" id="PF08491">
    <property type="entry name" value="SE"/>
    <property type="match status" value="1"/>
</dbReference>
<evidence type="ECO:0000256" key="2">
    <source>
        <dbReference type="ARBA" id="ARBA00004154"/>
    </source>
</evidence>
<evidence type="ECO:0000256" key="8">
    <source>
        <dbReference type="ARBA" id="ARBA00023002"/>
    </source>
</evidence>
<dbReference type="OrthoDB" id="3061561at2759"/>
<dbReference type="GO" id="GO:0004506">
    <property type="term" value="F:squalene monooxygenase activity"/>
    <property type="evidence" value="ECO:0007669"/>
    <property type="project" value="UniProtKB-UniRule"/>
</dbReference>
<keyword evidence="8 10" id="KW-0560">Oxidoreductase</keyword>
<dbReference type="EMBL" id="MU006103">
    <property type="protein sequence ID" value="KAF2836499.1"/>
    <property type="molecule type" value="Genomic_DNA"/>
</dbReference>
<dbReference type="PANTHER" id="PTHR10835:SF0">
    <property type="entry name" value="SQUALENE MONOOXYGENASE"/>
    <property type="match status" value="1"/>
</dbReference>
<comment type="subcellular location">
    <subcellularLocation>
        <location evidence="10">Endoplasmic reticulum membrane</location>
        <topology evidence="10">Multi-pass membrane protein</topology>
    </subcellularLocation>
    <subcellularLocation>
        <location evidence="2">Microsome membrane</location>
        <topology evidence="2">Multi-pass membrane protein</topology>
    </subcellularLocation>
</comment>
<evidence type="ECO:0000256" key="9">
    <source>
        <dbReference type="ARBA" id="ARBA00023136"/>
    </source>
</evidence>
<accession>A0A9P4S5H1</accession>
<dbReference type="Proteomes" id="UP000799429">
    <property type="component" value="Unassembled WGS sequence"/>
</dbReference>
<comment type="similarity">
    <text evidence="3 10">Belongs to the squalene monooxygenase family.</text>
</comment>
<keyword evidence="13" id="KW-1185">Reference proteome</keyword>
<feature type="transmembrane region" description="Helical" evidence="10">
    <location>
        <begin position="333"/>
        <end position="351"/>
    </location>
</feature>
<dbReference type="PANTHER" id="PTHR10835">
    <property type="entry name" value="SQUALENE MONOOXYGENASE"/>
    <property type="match status" value="1"/>
</dbReference>
<dbReference type="InterPro" id="IPR013698">
    <property type="entry name" value="Squalene_epoxidase"/>
</dbReference>
<reference evidence="12" key="1">
    <citation type="journal article" date="2020" name="Stud. Mycol.">
        <title>101 Dothideomycetes genomes: a test case for predicting lifestyles and emergence of pathogens.</title>
        <authorList>
            <person name="Haridas S."/>
            <person name="Albert R."/>
            <person name="Binder M."/>
            <person name="Bloem J."/>
            <person name="Labutti K."/>
            <person name="Salamov A."/>
            <person name="Andreopoulos B."/>
            <person name="Baker S."/>
            <person name="Barry K."/>
            <person name="Bills G."/>
            <person name="Bluhm B."/>
            <person name="Cannon C."/>
            <person name="Castanera R."/>
            <person name="Culley D."/>
            <person name="Daum C."/>
            <person name="Ezra D."/>
            <person name="Gonzalez J."/>
            <person name="Henrissat B."/>
            <person name="Kuo A."/>
            <person name="Liang C."/>
            <person name="Lipzen A."/>
            <person name="Lutzoni F."/>
            <person name="Magnuson J."/>
            <person name="Mondo S."/>
            <person name="Nolan M."/>
            <person name="Ohm R."/>
            <person name="Pangilinan J."/>
            <person name="Park H.-J."/>
            <person name="Ramirez L."/>
            <person name="Alfaro M."/>
            <person name="Sun H."/>
            <person name="Tritt A."/>
            <person name="Yoshinaga Y."/>
            <person name="Zwiers L.-H."/>
            <person name="Turgeon B."/>
            <person name="Goodwin S."/>
            <person name="Spatafora J."/>
            <person name="Crous P."/>
            <person name="Grigoriev I."/>
        </authorList>
    </citation>
    <scope>NUCLEOTIDE SEQUENCE</scope>
    <source>
        <strain evidence="12">CBS 101060</strain>
    </source>
</reference>
<comment type="catalytic activity">
    <reaction evidence="10">
        <text>squalene + reduced [NADPH--hemoprotein reductase] + O2 = (S)-2,3-epoxysqualene + oxidized [NADPH--hemoprotein reductase] + H2O + H(+)</text>
        <dbReference type="Rhea" id="RHEA:25282"/>
        <dbReference type="Rhea" id="RHEA-COMP:11964"/>
        <dbReference type="Rhea" id="RHEA-COMP:11965"/>
        <dbReference type="ChEBI" id="CHEBI:15377"/>
        <dbReference type="ChEBI" id="CHEBI:15378"/>
        <dbReference type="ChEBI" id="CHEBI:15379"/>
        <dbReference type="ChEBI" id="CHEBI:15440"/>
        <dbReference type="ChEBI" id="CHEBI:15441"/>
        <dbReference type="ChEBI" id="CHEBI:57618"/>
        <dbReference type="ChEBI" id="CHEBI:58210"/>
        <dbReference type="EC" id="1.14.14.17"/>
    </reaction>
</comment>
<organism evidence="12 13">
    <name type="scientific">Patellaria atrata CBS 101060</name>
    <dbReference type="NCBI Taxonomy" id="1346257"/>
    <lineage>
        <taxon>Eukaryota</taxon>
        <taxon>Fungi</taxon>
        <taxon>Dikarya</taxon>
        <taxon>Ascomycota</taxon>
        <taxon>Pezizomycotina</taxon>
        <taxon>Dothideomycetes</taxon>
        <taxon>Dothideomycetes incertae sedis</taxon>
        <taxon>Patellariales</taxon>
        <taxon>Patellariaceae</taxon>
        <taxon>Patellaria</taxon>
    </lineage>
</organism>
<keyword evidence="10" id="KW-0812">Transmembrane</keyword>